<proteinExistence type="inferred from homology"/>
<keyword evidence="7 9" id="KW-0067">ATP-binding</keyword>
<keyword evidence="9" id="KW-0414">Isoprene biosynthesis</keyword>
<comment type="function">
    <text evidence="9">Catalyzes the phosphorylation of the position 2 hydroxy group of 4-diphosphocytidyl-2C-methyl-D-erythritol.</text>
</comment>
<dbReference type="GO" id="GO:0019288">
    <property type="term" value="P:isopentenyl diphosphate biosynthetic process, methylerythritol 4-phosphate pathway"/>
    <property type="evidence" value="ECO:0007669"/>
    <property type="project" value="UniProtKB-UniRule"/>
</dbReference>
<dbReference type="GO" id="GO:0050515">
    <property type="term" value="F:4-(cytidine 5'-diphospho)-2-C-methyl-D-erythritol kinase activity"/>
    <property type="evidence" value="ECO:0007669"/>
    <property type="project" value="UniProtKB-UniRule"/>
</dbReference>
<evidence type="ECO:0000256" key="8">
    <source>
        <dbReference type="ARBA" id="ARBA00032554"/>
    </source>
</evidence>
<dbReference type="InterPro" id="IPR013750">
    <property type="entry name" value="GHMP_kinase_C_dom"/>
</dbReference>
<dbReference type="AlphaFoldDB" id="A0A0P1NZQ9"/>
<dbReference type="HAMAP" id="MF_00061">
    <property type="entry name" value="IspE"/>
    <property type="match status" value="1"/>
</dbReference>
<reference evidence="13" key="1">
    <citation type="submission" date="2015-11" db="EMBL/GenBank/DDBJ databases">
        <authorList>
            <person name="Varghese N."/>
        </authorList>
    </citation>
    <scope>NUCLEOTIDE SEQUENCE [LARGE SCALE GENOMIC DNA]</scope>
    <source>
        <strain evidence="13">JGI-23</strain>
    </source>
</reference>
<evidence type="ECO:0000259" key="10">
    <source>
        <dbReference type="Pfam" id="PF00288"/>
    </source>
</evidence>
<dbReference type="GO" id="GO:0016114">
    <property type="term" value="P:terpenoid biosynthetic process"/>
    <property type="evidence" value="ECO:0007669"/>
    <property type="project" value="UniProtKB-UniRule"/>
</dbReference>
<dbReference type="InterPro" id="IPR020568">
    <property type="entry name" value="Ribosomal_Su5_D2-typ_SF"/>
</dbReference>
<dbReference type="Gene3D" id="3.30.230.10">
    <property type="match status" value="1"/>
</dbReference>
<feature type="domain" description="GHMP kinase N-terminal" evidence="10">
    <location>
        <begin position="65"/>
        <end position="143"/>
    </location>
</feature>
<feature type="domain" description="GHMP kinase C-terminal" evidence="11">
    <location>
        <begin position="199"/>
        <end position="271"/>
    </location>
</feature>
<evidence type="ECO:0000259" key="11">
    <source>
        <dbReference type="Pfam" id="PF08544"/>
    </source>
</evidence>
<evidence type="ECO:0000256" key="5">
    <source>
        <dbReference type="ARBA" id="ARBA00022741"/>
    </source>
</evidence>
<accession>A0A0P1NZQ9</accession>
<evidence type="ECO:0000256" key="7">
    <source>
        <dbReference type="ARBA" id="ARBA00022840"/>
    </source>
</evidence>
<evidence type="ECO:0000313" key="13">
    <source>
        <dbReference type="Proteomes" id="UP000199197"/>
    </source>
</evidence>
<keyword evidence="4 9" id="KW-0808">Transferase</keyword>
<evidence type="ECO:0000256" key="3">
    <source>
        <dbReference type="ARBA" id="ARBA00017473"/>
    </source>
</evidence>
<dbReference type="PANTHER" id="PTHR43527">
    <property type="entry name" value="4-DIPHOSPHOCYTIDYL-2-C-METHYL-D-ERYTHRITOL KINASE, CHLOROPLASTIC"/>
    <property type="match status" value="1"/>
</dbReference>
<evidence type="ECO:0000256" key="1">
    <source>
        <dbReference type="ARBA" id="ARBA00009684"/>
    </source>
</evidence>
<dbReference type="InterPro" id="IPR004424">
    <property type="entry name" value="IspE"/>
</dbReference>
<dbReference type="Proteomes" id="UP000199197">
    <property type="component" value="Unassembled WGS sequence"/>
</dbReference>
<keyword evidence="5 9" id="KW-0547">Nucleotide-binding</keyword>
<dbReference type="EMBL" id="CZVW01000029">
    <property type="protein sequence ID" value="CUT04853.1"/>
    <property type="molecule type" value="Genomic_DNA"/>
</dbReference>
<dbReference type="InterPro" id="IPR006204">
    <property type="entry name" value="GHMP_kinase_N_dom"/>
</dbReference>
<protein>
    <recommendedName>
        <fullName evidence="3 9">4-diphosphocytidyl-2-C-methyl-D-erythritol kinase</fullName>
        <shortName evidence="9">CMK</shortName>
        <ecNumber evidence="2 9">2.7.1.148</ecNumber>
    </recommendedName>
    <alternativeName>
        <fullName evidence="8 9">4-(cytidine-5'-diphospho)-2-C-methyl-D-erythritol kinase</fullName>
    </alternativeName>
</protein>
<name>A0A0P1NZQ9_9BACT</name>
<comment type="catalytic activity">
    <reaction evidence="9">
        <text>4-CDP-2-C-methyl-D-erythritol + ATP = 4-CDP-2-C-methyl-D-erythritol 2-phosphate + ADP + H(+)</text>
        <dbReference type="Rhea" id="RHEA:18437"/>
        <dbReference type="ChEBI" id="CHEBI:15378"/>
        <dbReference type="ChEBI" id="CHEBI:30616"/>
        <dbReference type="ChEBI" id="CHEBI:57823"/>
        <dbReference type="ChEBI" id="CHEBI:57919"/>
        <dbReference type="ChEBI" id="CHEBI:456216"/>
        <dbReference type="EC" id="2.7.1.148"/>
    </reaction>
</comment>
<dbReference type="PIRSF" id="PIRSF010376">
    <property type="entry name" value="IspE"/>
    <property type="match status" value="1"/>
</dbReference>
<dbReference type="SUPFAM" id="SSF54211">
    <property type="entry name" value="Ribosomal protein S5 domain 2-like"/>
    <property type="match status" value="1"/>
</dbReference>
<dbReference type="Pfam" id="PF00288">
    <property type="entry name" value="GHMP_kinases_N"/>
    <property type="match status" value="1"/>
</dbReference>
<dbReference type="RefSeq" id="WP_092351039.1">
    <property type="nucleotide sequence ID" value="NZ_CZVW01000029.1"/>
</dbReference>
<evidence type="ECO:0000256" key="9">
    <source>
        <dbReference type="HAMAP-Rule" id="MF_00061"/>
    </source>
</evidence>
<dbReference type="Gene3D" id="3.30.70.890">
    <property type="entry name" value="GHMP kinase, C-terminal domain"/>
    <property type="match status" value="1"/>
</dbReference>
<dbReference type="InterPro" id="IPR014721">
    <property type="entry name" value="Ribsml_uS5_D2-typ_fold_subgr"/>
</dbReference>
<organism evidence="12 13">
    <name type="scientific">Candidatus Chryseopegocella kryptomonas</name>
    <dbReference type="NCBI Taxonomy" id="1633643"/>
    <lineage>
        <taxon>Bacteria</taxon>
        <taxon>Pseudomonadati</taxon>
        <taxon>Candidatus Kryptoniota</taxon>
        <taxon>Candidatus Chryseopegocella</taxon>
    </lineage>
</organism>
<sequence length="279" mass="31656">MDRLKLLSPAKINIGLRILRKRSDGYHDIETIFHEVKLFDEIEFEISDSVEFETDSDEIPKDAENLCLKALRIFYESFGIHSGVKIFLRKRIPIGAGLGGGSSNSATVLKGLNILFNVGADESLLCELGSLIGSDVPFFIIGGTAYATGRGEVIEPFKVELPFKIVIVYPNIKISTAWAYTNVKLKNHRHKQSLKEVFLENLNHPEKFREMIENDFEDVVFEHYPKVGEVKKKLYELGSDFALMSGSGSSVFAFFKKIDDEKEQEIYDAFRDCKVFVLR</sequence>
<feature type="active site" evidence="9">
    <location>
        <position position="11"/>
    </location>
</feature>
<dbReference type="UniPathway" id="UPA00056">
    <property type="reaction ID" value="UER00094"/>
</dbReference>
<comment type="similarity">
    <text evidence="1 9">Belongs to the GHMP kinase family. IspE subfamily.</text>
</comment>
<dbReference type="EC" id="2.7.1.148" evidence="2 9"/>
<evidence type="ECO:0000256" key="2">
    <source>
        <dbReference type="ARBA" id="ARBA00012052"/>
    </source>
</evidence>
<gene>
    <name evidence="9" type="primary">ispE</name>
    <name evidence="12" type="ORF">JGI23_01819</name>
</gene>
<dbReference type="Pfam" id="PF08544">
    <property type="entry name" value="GHMP_kinases_C"/>
    <property type="match status" value="1"/>
</dbReference>
<feature type="binding site" evidence="9">
    <location>
        <begin position="93"/>
        <end position="103"/>
    </location>
    <ligand>
        <name>ATP</name>
        <dbReference type="ChEBI" id="CHEBI:30616"/>
    </ligand>
</feature>
<keyword evidence="6 9" id="KW-0418">Kinase</keyword>
<evidence type="ECO:0000313" key="12">
    <source>
        <dbReference type="EMBL" id="CUT04853.1"/>
    </source>
</evidence>
<keyword evidence="13" id="KW-1185">Reference proteome</keyword>
<evidence type="ECO:0000256" key="4">
    <source>
        <dbReference type="ARBA" id="ARBA00022679"/>
    </source>
</evidence>
<evidence type="ECO:0000256" key="6">
    <source>
        <dbReference type="ARBA" id="ARBA00022777"/>
    </source>
</evidence>
<dbReference type="InterPro" id="IPR036554">
    <property type="entry name" value="GHMP_kinase_C_sf"/>
</dbReference>
<feature type="active site" evidence="9">
    <location>
        <position position="135"/>
    </location>
</feature>
<dbReference type="GO" id="GO:0005524">
    <property type="term" value="F:ATP binding"/>
    <property type="evidence" value="ECO:0007669"/>
    <property type="project" value="UniProtKB-UniRule"/>
</dbReference>
<dbReference type="SUPFAM" id="SSF55060">
    <property type="entry name" value="GHMP Kinase, C-terminal domain"/>
    <property type="match status" value="1"/>
</dbReference>
<comment type="pathway">
    <text evidence="9">Isoprenoid biosynthesis; isopentenyl diphosphate biosynthesis via DXP pathway; isopentenyl diphosphate from 1-deoxy-D-xylulose 5-phosphate: step 3/6.</text>
</comment>
<dbReference type="PANTHER" id="PTHR43527:SF2">
    <property type="entry name" value="4-DIPHOSPHOCYTIDYL-2-C-METHYL-D-ERYTHRITOL KINASE, CHLOROPLASTIC"/>
    <property type="match status" value="1"/>
</dbReference>
<dbReference type="NCBIfam" id="TIGR00154">
    <property type="entry name" value="ispE"/>
    <property type="match status" value="1"/>
</dbReference>
<dbReference type="OrthoDB" id="9809438at2"/>